<sequence length="765" mass="84715">MKHYHSTVLSPTSTTHPTPSSSNSQRASIDNVNGSAKRMSVASTVKGKKSRPMSLSTMLLQSDQQTSSPQPRLPHQLKATRWANRGGIGANEMMVGLETTGIFVPSNDRRLRAEFVYRSVIQCADEIRQRGLVHANIFANPSPKKVITAMIALMIDQERCDFYPMQCLRIDTVVSLMLNLMSQMSNPIIPYVVMEHYFHQSGHTTRSSPANPVNLPSPSDSQAERAFYFTVGDSLPVIPALPLKGASMVSSHAGYLWARDYFDLHTFLAVLPAINRAILLEVLHLCQELMEYQIQNRLTISRLVQQIAPALFSTVFDQKILETMAGGSRRCSLYGDSISPQDGSRAENHLFTVILVRFLHISSSGSPTADPCLNAYRSVAVSDEGSSCSMQDVELHGRYPSQASSSSGMSGSDYEHQNLAFRKSQQWHHQEQQGYYNQMERSFQEMEILQRPPQHFGYHPAQQDQHTVQKLNQSSSSSVNVSDFGISQKVHEPLRFPSQDTNTSLNVGGDFARHETTLENSHCDHIWRGHGCRDEQGNTIMILTYYGHSNEKHSNKPSNKYDLTTWQWLRVKMSSLHPGTMGRRSIDTQPDSTCGALTFVDICDDTVNSLQKAAMGVVGQAKSIVESADVWGDFLKPYMDDAERYANIPFNSIEVAKYTAVITSALAILPSIIKKHADALVTMTGLLACCSPSAHLPWILLSNQRSRLASAEESPNCLGIKNVILGLCDSPPTAMTRLAGGYITEIENHGDKLIDGGFRGDKSSA</sequence>
<feature type="compositionally biased region" description="Polar residues" evidence="1">
    <location>
        <begin position="25"/>
        <end position="34"/>
    </location>
</feature>
<feature type="region of interest" description="Disordered" evidence="1">
    <location>
        <begin position="1"/>
        <end position="73"/>
    </location>
</feature>
<dbReference type="SUPFAM" id="SSF48350">
    <property type="entry name" value="GTPase activation domain, GAP"/>
    <property type="match status" value="1"/>
</dbReference>
<evidence type="ECO:0000313" key="3">
    <source>
        <dbReference type="Proteomes" id="UP000707451"/>
    </source>
</evidence>
<evidence type="ECO:0000313" key="2">
    <source>
        <dbReference type="EMBL" id="KAG9073193.1"/>
    </source>
</evidence>
<name>A0A9P8BZ31_9FUNG</name>
<organism evidence="2 3">
    <name type="scientific">Linnemannia hyalina</name>
    <dbReference type="NCBI Taxonomy" id="64524"/>
    <lineage>
        <taxon>Eukaryota</taxon>
        <taxon>Fungi</taxon>
        <taxon>Fungi incertae sedis</taxon>
        <taxon>Mucoromycota</taxon>
        <taxon>Mortierellomycotina</taxon>
        <taxon>Mortierellomycetes</taxon>
        <taxon>Mortierellales</taxon>
        <taxon>Mortierellaceae</taxon>
        <taxon>Linnemannia</taxon>
    </lineage>
</organism>
<protein>
    <submittedName>
        <fullName evidence="2">Uncharacterized protein</fullName>
    </submittedName>
</protein>
<feature type="compositionally biased region" description="Low complexity" evidence="1">
    <location>
        <begin position="1"/>
        <end position="24"/>
    </location>
</feature>
<dbReference type="Gene3D" id="1.10.555.10">
    <property type="entry name" value="Rho GTPase activation protein"/>
    <property type="match status" value="1"/>
</dbReference>
<feature type="compositionally biased region" description="Polar residues" evidence="1">
    <location>
        <begin position="53"/>
        <end position="70"/>
    </location>
</feature>
<evidence type="ECO:0000256" key="1">
    <source>
        <dbReference type="SAM" id="MobiDB-lite"/>
    </source>
</evidence>
<gene>
    <name evidence="2" type="ORF">KI688_000980</name>
</gene>
<dbReference type="EMBL" id="JAHRHY010000001">
    <property type="protein sequence ID" value="KAG9073193.1"/>
    <property type="molecule type" value="Genomic_DNA"/>
</dbReference>
<dbReference type="Proteomes" id="UP000707451">
    <property type="component" value="Unassembled WGS sequence"/>
</dbReference>
<comment type="caution">
    <text evidence="2">The sequence shown here is derived from an EMBL/GenBank/DDBJ whole genome shotgun (WGS) entry which is preliminary data.</text>
</comment>
<keyword evidence="3" id="KW-1185">Reference proteome</keyword>
<dbReference type="AlphaFoldDB" id="A0A9P8BZ31"/>
<reference evidence="2" key="1">
    <citation type="submission" date="2021-06" db="EMBL/GenBank/DDBJ databases">
        <title>Genome Sequence of Mortierella hyaline Strain SCG-10, a Cold-Adapted, Nitrate-Reducing Fungus Isolated from Soil in Minnesota, USA.</title>
        <authorList>
            <person name="Aldossari N."/>
        </authorList>
    </citation>
    <scope>NUCLEOTIDE SEQUENCE</scope>
    <source>
        <strain evidence="2">SCG-10</strain>
    </source>
</reference>
<proteinExistence type="predicted"/>
<dbReference type="InterPro" id="IPR008936">
    <property type="entry name" value="Rho_GTPase_activation_prot"/>
</dbReference>
<accession>A0A9P8BZ31</accession>
<dbReference type="OrthoDB" id="2413392at2759"/>